<dbReference type="Proteomes" id="UP000467840">
    <property type="component" value="Chromosome 8"/>
</dbReference>
<feature type="coiled-coil region" evidence="1">
    <location>
        <begin position="83"/>
        <end position="121"/>
    </location>
</feature>
<feature type="region of interest" description="Disordered" evidence="2">
    <location>
        <begin position="1"/>
        <end position="22"/>
    </location>
</feature>
<organism evidence="3 4">
    <name type="scientific">Hevea brasiliensis</name>
    <name type="common">Para rubber tree</name>
    <name type="synonym">Siphonia brasiliensis</name>
    <dbReference type="NCBI Taxonomy" id="3981"/>
    <lineage>
        <taxon>Eukaryota</taxon>
        <taxon>Viridiplantae</taxon>
        <taxon>Streptophyta</taxon>
        <taxon>Embryophyta</taxon>
        <taxon>Tracheophyta</taxon>
        <taxon>Spermatophyta</taxon>
        <taxon>Magnoliopsida</taxon>
        <taxon>eudicotyledons</taxon>
        <taxon>Gunneridae</taxon>
        <taxon>Pentapetalae</taxon>
        <taxon>rosids</taxon>
        <taxon>fabids</taxon>
        <taxon>Malpighiales</taxon>
        <taxon>Euphorbiaceae</taxon>
        <taxon>Crotonoideae</taxon>
        <taxon>Micrandreae</taxon>
        <taxon>Hevea</taxon>
    </lineage>
</organism>
<dbReference type="AlphaFoldDB" id="A0A6A6KKN7"/>
<dbReference type="PANTHER" id="PTHR36790:SF1">
    <property type="entry name" value="MYELIN TRANSCRIPTION FACTOR"/>
    <property type="match status" value="1"/>
</dbReference>
<keyword evidence="4" id="KW-1185">Reference proteome</keyword>
<gene>
    <name evidence="3" type="ORF">GH714_003766</name>
</gene>
<proteinExistence type="predicted"/>
<protein>
    <submittedName>
        <fullName evidence="3">Uncharacterized protein</fullName>
    </submittedName>
</protein>
<comment type="caution">
    <text evidence="3">The sequence shown here is derived from an EMBL/GenBank/DDBJ whole genome shotgun (WGS) entry which is preliminary data.</text>
</comment>
<evidence type="ECO:0000256" key="2">
    <source>
        <dbReference type="SAM" id="MobiDB-lite"/>
    </source>
</evidence>
<dbReference type="PANTHER" id="PTHR36790">
    <property type="entry name" value="MYELIN TRANSCRIPTION FACTOR"/>
    <property type="match status" value="1"/>
</dbReference>
<evidence type="ECO:0000313" key="3">
    <source>
        <dbReference type="EMBL" id="KAF2287989.1"/>
    </source>
</evidence>
<reference evidence="3 4" key="1">
    <citation type="journal article" date="2020" name="Mol. Plant">
        <title>The Chromosome-Based Rubber Tree Genome Provides New Insights into Spurge Genome Evolution and Rubber Biosynthesis.</title>
        <authorList>
            <person name="Liu J."/>
            <person name="Shi C."/>
            <person name="Shi C.C."/>
            <person name="Li W."/>
            <person name="Zhang Q.J."/>
            <person name="Zhang Y."/>
            <person name="Li K."/>
            <person name="Lu H.F."/>
            <person name="Shi C."/>
            <person name="Zhu S.T."/>
            <person name="Xiao Z.Y."/>
            <person name="Nan H."/>
            <person name="Yue Y."/>
            <person name="Zhu X.G."/>
            <person name="Wu Y."/>
            <person name="Hong X.N."/>
            <person name="Fan G.Y."/>
            <person name="Tong Y."/>
            <person name="Zhang D."/>
            <person name="Mao C.L."/>
            <person name="Liu Y.L."/>
            <person name="Hao S.J."/>
            <person name="Liu W.Q."/>
            <person name="Lv M.Q."/>
            <person name="Zhang H.B."/>
            <person name="Liu Y."/>
            <person name="Hu-Tang G.R."/>
            <person name="Wang J.P."/>
            <person name="Wang J.H."/>
            <person name="Sun Y.H."/>
            <person name="Ni S.B."/>
            <person name="Chen W.B."/>
            <person name="Zhang X.C."/>
            <person name="Jiao Y.N."/>
            <person name="Eichler E.E."/>
            <person name="Li G.H."/>
            <person name="Liu X."/>
            <person name="Gao L.Z."/>
        </authorList>
    </citation>
    <scope>NUCLEOTIDE SEQUENCE [LARGE SCALE GENOMIC DNA]</scope>
    <source>
        <strain evidence="4">cv. GT1</strain>
        <tissue evidence="3">Leaf</tissue>
    </source>
</reference>
<keyword evidence="1" id="KW-0175">Coiled coil</keyword>
<name>A0A6A6KKN7_HEVBR</name>
<dbReference type="EMBL" id="JAAGAX010000016">
    <property type="protein sequence ID" value="KAF2287989.1"/>
    <property type="molecule type" value="Genomic_DNA"/>
</dbReference>
<sequence>MYKFQSPLTGDQKLRSKCGRKPLQPKNFPAIPVTDNIEILKPSEGWIEISVASESNKENYPISAITPTKLVIESLDVSLAAELIATKKEMERLRLDREKTEKMLNEREKVLDLQIKELEQRGEIQKTHEIEVDRLFRLKELQSWSMVSSIHTQTHTHTKREEKKIPKIILLSTENFSNAIATREGTCEEDCSSALPGNER</sequence>
<evidence type="ECO:0000256" key="1">
    <source>
        <dbReference type="SAM" id="Coils"/>
    </source>
</evidence>
<evidence type="ECO:0000313" key="4">
    <source>
        <dbReference type="Proteomes" id="UP000467840"/>
    </source>
</evidence>
<accession>A0A6A6KKN7</accession>